<protein>
    <submittedName>
        <fullName evidence="1">Uncharacterized protein</fullName>
    </submittedName>
</protein>
<reference evidence="1 2" key="1">
    <citation type="submission" date="2017-05" db="EMBL/GenBank/DDBJ databases">
        <title>Full genome sequence of Pseudorhodoplanes sinuspersici.</title>
        <authorList>
            <person name="Dastgheib S.M.M."/>
            <person name="Shavandi M."/>
            <person name="Tirandaz H."/>
        </authorList>
    </citation>
    <scope>NUCLEOTIDE SEQUENCE [LARGE SCALE GENOMIC DNA]</scope>
    <source>
        <strain evidence="1 2">RIPI110</strain>
    </source>
</reference>
<dbReference type="KEGG" id="psin:CAK95_08145"/>
<organism evidence="1 2">
    <name type="scientific">Pseudorhodoplanes sinuspersici</name>
    <dbReference type="NCBI Taxonomy" id="1235591"/>
    <lineage>
        <taxon>Bacteria</taxon>
        <taxon>Pseudomonadati</taxon>
        <taxon>Pseudomonadota</taxon>
        <taxon>Alphaproteobacteria</taxon>
        <taxon>Hyphomicrobiales</taxon>
        <taxon>Pseudorhodoplanes</taxon>
    </lineage>
</organism>
<accession>A0A1W6ZP71</accession>
<evidence type="ECO:0000313" key="2">
    <source>
        <dbReference type="Proteomes" id="UP000194137"/>
    </source>
</evidence>
<dbReference type="OrthoDB" id="7678210at2"/>
<dbReference type="PROSITE" id="PS51257">
    <property type="entry name" value="PROKAR_LIPOPROTEIN"/>
    <property type="match status" value="1"/>
</dbReference>
<dbReference type="STRING" id="1235591.CAK95_08145"/>
<dbReference type="AlphaFoldDB" id="A0A1W6ZP71"/>
<gene>
    <name evidence="1" type="ORF">CAK95_08145</name>
</gene>
<dbReference type="Proteomes" id="UP000194137">
    <property type="component" value="Chromosome"/>
</dbReference>
<dbReference type="GO" id="GO:0019867">
    <property type="term" value="C:outer membrane"/>
    <property type="evidence" value="ECO:0007669"/>
    <property type="project" value="InterPro"/>
</dbReference>
<proteinExistence type="predicted"/>
<sequence>MSLPRGKRGIGRFAALGLALASAGLTAGCFQPLYGTASAVSGSPAVSTAMATVDVEQIDAPNGTPEARLGNEIRNALIFGLTGGGAAASPAYRLKINISGNNQRVIVDTTTARPDMEIYGIDATYSLTELATNKVVLTGRAFSRSSYDIPGQQQRFARQRGERDAQNRASNILAEQIKTRLASYFVSGG</sequence>
<dbReference type="EMBL" id="CP021112">
    <property type="protein sequence ID" value="ARP99055.1"/>
    <property type="molecule type" value="Genomic_DNA"/>
</dbReference>
<dbReference type="InterPro" id="IPR007485">
    <property type="entry name" value="LPS_assembly_LptE"/>
</dbReference>
<evidence type="ECO:0000313" key="1">
    <source>
        <dbReference type="EMBL" id="ARP99055.1"/>
    </source>
</evidence>
<dbReference type="Pfam" id="PF04390">
    <property type="entry name" value="LptE"/>
    <property type="match status" value="1"/>
</dbReference>
<dbReference type="GO" id="GO:0043165">
    <property type="term" value="P:Gram-negative-bacterium-type cell outer membrane assembly"/>
    <property type="evidence" value="ECO:0007669"/>
    <property type="project" value="InterPro"/>
</dbReference>
<keyword evidence="2" id="KW-1185">Reference proteome</keyword>
<name>A0A1W6ZP71_9HYPH</name>
<dbReference type="Gene3D" id="3.30.160.150">
    <property type="entry name" value="Lipoprotein like domain"/>
    <property type="match status" value="1"/>
</dbReference>